<dbReference type="EMBL" id="QQAH01000008">
    <property type="protein sequence ID" value="RDD81975.1"/>
    <property type="molecule type" value="Genomic_DNA"/>
</dbReference>
<evidence type="ECO:0000313" key="2">
    <source>
        <dbReference type="EMBL" id="RDD81975.1"/>
    </source>
</evidence>
<keyword evidence="1" id="KW-0732">Signal</keyword>
<sequence>MKSMLLAVAMVGSWIAATPISSHAQSVLPSFVQFPASTVSQDPYAGIYEVKSQVVTASPLGTARTASVGAVTQPVDGNFTMNPSVVYIPYSESTGSASVDWTWDETNPYFRFGCLYVVVDNPVSFAQGKVVDCENPGNAYHTTLPWIQMGHVYTAYIQAQDTPFQEDRGTSQSAVVYSPGVSSNIRVQRPVGISVSPNPATIPAGATSTTVNISWNNVQPQYQRVSWYGTNSAPPYNGQTLCLGQPASPSGTTTAKVVSGERSTLYVVPYDGCVAGTVVGSVPQPILNQVSFYVTN</sequence>
<feature type="signal peptide" evidence="1">
    <location>
        <begin position="1"/>
        <end position="24"/>
    </location>
</feature>
<dbReference type="Proteomes" id="UP000253782">
    <property type="component" value="Unassembled WGS sequence"/>
</dbReference>
<reference evidence="2 3" key="1">
    <citation type="submission" date="2018-07" db="EMBL/GenBank/DDBJ databases">
        <title>Dyella tabacisoli L4-6T, whole genome shotgun sequence.</title>
        <authorList>
            <person name="Zhou X.-K."/>
            <person name="Li W.-J."/>
            <person name="Duan Y.-Q."/>
        </authorList>
    </citation>
    <scope>NUCLEOTIDE SEQUENCE [LARGE SCALE GENOMIC DNA]</scope>
    <source>
        <strain evidence="2 3">L4-6</strain>
    </source>
</reference>
<dbReference type="RefSeq" id="WP_114845191.1">
    <property type="nucleotide sequence ID" value="NZ_JBHSPE010000008.1"/>
</dbReference>
<proteinExistence type="predicted"/>
<comment type="caution">
    <text evidence="2">The sequence shown here is derived from an EMBL/GenBank/DDBJ whole genome shotgun (WGS) entry which is preliminary data.</text>
</comment>
<accession>A0A369UPK3</accession>
<protein>
    <recommendedName>
        <fullName evidence="4">Fibronectin type-III domain-containing protein</fullName>
    </recommendedName>
</protein>
<evidence type="ECO:0000313" key="3">
    <source>
        <dbReference type="Proteomes" id="UP000253782"/>
    </source>
</evidence>
<dbReference type="AlphaFoldDB" id="A0A369UPK3"/>
<evidence type="ECO:0000256" key="1">
    <source>
        <dbReference type="SAM" id="SignalP"/>
    </source>
</evidence>
<keyword evidence="3" id="KW-1185">Reference proteome</keyword>
<name>A0A369UPK3_9GAMM</name>
<gene>
    <name evidence="2" type="ORF">DVJ77_09300</name>
</gene>
<feature type="chain" id="PRO_5016892919" description="Fibronectin type-III domain-containing protein" evidence="1">
    <location>
        <begin position="25"/>
        <end position="296"/>
    </location>
</feature>
<dbReference type="OrthoDB" id="6904246at2"/>
<evidence type="ECO:0008006" key="4">
    <source>
        <dbReference type="Google" id="ProtNLM"/>
    </source>
</evidence>
<organism evidence="2 3">
    <name type="scientific">Dyella tabacisoli</name>
    <dbReference type="NCBI Taxonomy" id="2282381"/>
    <lineage>
        <taxon>Bacteria</taxon>
        <taxon>Pseudomonadati</taxon>
        <taxon>Pseudomonadota</taxon>
        <taxon>Gammaproteobacteria</taxon>
        <taxon>Lysobacterales</taxon>
        <taxon>Rhodanobacteraceae</taxon>
        <taxon>Dyella</taxon>
    </lineage>
</organism>